<organism evidence="11 12">
    <name type="scientific">Desulfosalsimonas propionicica</name>
    <dbReference type="NCBI Taxonomy" id="332175"/>
    <lineage>
        <taxon>Bacteria</taxon>
        <taxon>Pseudomonadati</taxon>
        <taxon>Thermodesulfobacteriota</taxon>
        <taxon>Desulfobacteria</taxon>
        <taxon>Desulfobacterales</taxon>
        <taxon>Desulfosalsimonadaceae</taxon>
        <taxon>Desulfosalsimonas</taxon>
    </lineage>
</organism>
<sequence length="75" mass="8224">MNNQKPSEPDVELADCIECGVCADLCPDVFEMTDAGYVRVIPQPVYPKDCVDEAIKHCPADCIRWNPQAPAGDES</sequence>
<evidence type="ECO:0000256" key="6">
    <source>
        <dbReference type="ARBA" id="ARBA00022982"/>
    </source>
</evidence>
<keyword evidence="3 9" id="KW-0813">Transport</keyword>
<evidence type="ECO:0000313" key="11">
    <source>
        <dbReference type="EMBL" id="MBA2882442.1"/>
    </source>
</evidence>
<evidence type="ECO:0000256" key="1">
    <source>
        <dbReference type="ARBA" id="ARBA00001966"/>
    </source>
</evidence>
<dbReference type="InterPro" id="IPR017896">
    <property type="entry name" value="4Fe4S_Fe-S-bd"/>
</dbReference>
<name>A0A7W0CB08_9BACT</name>
<dbReference type="InterPro" id="IPR001080">
    <property type="entry name" value="3Fe4S_ferredoxin"/>
</dbReference>
<dbReference type="GO" id="GO:0051539">
    <property type="term" value="F:4 iron, 4 sulfur cluster binding"/>
    <property type="evidence" value="ECO:0007669"/>
    <property type="project" value="UniProtKB-KW"/>
</dbReference>
<evidence type="ECO:0000313" key="12">
    <source>
        <dbReference type="Proteomes" id="UP000525298"/>
    </source>
</evidence>
<dbReference type="RefSeq" id="WP_181552073.1">
    <property type="nucleotide sequence ID" value="NZ_JACDUS010000009.1"/>
</dbReference>
<comment type="cofactor">
    <cofactor evidence="1">
        <name>[4Fe-4S] cluster</name>
        <dbReference type="ChEBI" id="CHEBI:49883"/>
    </cofactor>
</comment>
<comment type="function">
    <text evidence="2 9">Ferredoxins are iron-sulfur proteins that transfer electrons in a wide variety of metabolic reactions.</text>
</comment>
<evidence type="ECO:0000256" key="3">
    <source>
        <dbReference type="ARBA" id="ARBA00022448"/>
    </source>
</evidence>
<comment type="caution">
    <text evidence="11">The sequence shown here is derived from an EMBL/GenBank/DDBJ whole genome shotgun (WGS) entry which is preliminary data.</text>
</comment>
<accession>A0A7W0CB08</accession>
<dbReference type="PRINTS" id="PR00352">
    <property type="entry name" value="3FE4SFRDOXIN"/>
</dbReference>
<dbReference type="GO" id="GO:0009055">
    <property type="term" value="F:electron transfer activity"/>
    <property type="evidence" value="ECO:0007669"/>
    <property type="project" value="UniProtKB-UniRule"/>
</dbReference>
<feature type="domain" description="4Fe-4S ferredoxin-type" evidence="10">
    <location>
        <begin position="7"/>
        <end position="35"/>
    </location>
</feature>
<keyword evidence="5 9" id="KW-0479">Metal-binding</keyword>
<dbReference type="EMBL" id="JACDUS010000009">
    <property type="protein sequence ID" value="MBA2882442.1"/>
    <property type="molecule type" value="Genomic_DNA"/>
</dbReference>
<evidence type="ECO:0000256" key="7">
    <source>
        <dbReference type="ARBA" id="ARBA00023004"/>
    </source>
</evidence>
<keyword evidence="8 9" id="KW-0411">Iron-sulfur</keyword>
<dbReference type="AlphaFoldDB" id="A0A7W0CB08"/>
<dbReference type="Gene3D" id="3.30.70.20">
    <property type="match status" value="1"/>
</dbReference>
<dbReference type="PANTHER" id="PTHR39163">
    <property type="entry name" value="FERREDOXIN"/>
    <property type="match status" value="1"/>
</dbReference>
<dbReference type="Proteomes" id="UP000525298">
    <property type="component" value="Unassembled WGS sequence"/>
</dbReference>
<evidence type="ECO:0000256" key="5">
    <source>
        <dbReference type="ARBA" id="ARBA00022723"/>
    </source>
</evidence>
<keyword evidence="12" id="KW-1185">Reference proteome</keyword>
<keyword evidence="4" id="KW-0004">4Fe-4S</keyword>
<evidence type="ECO:0000256" key="4">
    <source>
        <dbReference type="ARBA" id="ARBA00022485"/>
    </source>
</evidence>
<dbReference type="InterPro" id="IPR017900">
    <property type="entry name" value="4Fe4S_Fe_S_CS"/>
</dbReference>
<dbReference type="PROSITE" id="PS00198">
    <property type="entry name" value="4FE4S_FER_1"/>
    <property type="match status" value="1"/>
</dbReference>
<proteinExistence type="predicted"/>
<evidence type="ECO:0000256" key="9">
    <source>
        <dbReference type="RuleBase" id="RU368020"/>
    </source>
</evidence>
<dbReference type="Pfam" id="PF13370">
    <property type="entry name" value="Fer4_13"/>
    <property type="match status" value="1"/>
</dbReference>
<gene>
    <name evidence="11" type="ORF">HNR65_002789</name>
</gene>
<keyword evidence="6 9" id="KW-0249">Electron transport</keyword>
<dbReference type="SUPFAM" id="SSF54862">
    <property type="entry name" value="4Fe-4S ferredoxins"/>
    <property type="match status" value="1"/>
</dbReference>
<keyword evidence="7 9" id="KW-0408">Iron</keyword>
<dbReference type="PANTHER" id="PTHR39163:SF1">
    <property type="entry name" value="FERREDOXIN"/>
    <property type="match status" value="1"/>
</dbReference>
<dbReference type="GO" id="GO:0005506">
    <property type="term" value="F:iron ion binding"/>
    <property type="evidence" value="ECO:0007669"/>
    <property type="project" value="UniProtKB-UniRule"/>
</dbReference>
<evidence type="ECO:0000256" key="2">
    <source>
        <dbReference type="ARBA" id="ARBA00003532"/>
    </source>
</evidence>
<protein>
    <recommendedName>
        <fullName evidence="9">Ferredoxin</fullName>
    </recommendedName>
</protein>
<evidence type="ECO:0000256" key="8">
    <source>
        <dbReference type="ARBA" id="ARBA00023014"/>
    </source>
</evidence>
<dbReference type="PROSITE" id="PS51379">
    <property type="entry name" value="4FE4S_FER_2"/>
    <property type="match status" value="1"/>
</dbReference>
<evidence type="ECO:0000259" key="10">
    <source>
        <dbReference type="PROSITE" id="PS51379"/>
    </source>
</evidence>
<dbReference type="InterPro" id="IPR052395">
    <property type="entry name" value="ET_Ferredoxin"/>
</dbReference>
<reference evidence="11 12" key="1">
    <citation type="submission" date="2020-07" db="EMBL/GenBank/DDBJ databases">
        <title>Genomic Encyclopedia of Type Strains, Phase IV (KMG-IV): sequencing the most valuable type-strain genomes for metagenomic binning, comparative biology and taxonomic classification.</title>
        <authorList>
            <person name="Goeker M."/>
        </authorList>
    </citation>
    <scope>NUCLEOTIDE SEQUENCE [LARGE SCALE GENOMIC DNA]</scope>
    <source>
        <strain evidence="11 12">DSM 17721</strain>
    </source>
</reference>